<gene>
    <name evidence="2" type="ORF">Drose_16920</name>
</gene>
<feature type="compositionally biased region" description="Basic residues" evidence="1">
    <location>
        <begin position="91"/>
        <end position="109"/>
    </location>
</feature>
<evidence type="ECO:0000313" key="2">
    <source>
        <dbReference type="EMBL" id="UWZ39749.1"/>
    </source>
</evidence>
<protein>
    <submittedName>
        <fullName evidence="2">Uncharacterized protein</fullName>
    </submittedName>
</protein>
<evidence type="ECO:0000313" key="3">
    <source>
        <dbReference type="Proteomes" id="UP001058271"/>
    </source>
</evidence>
<proteinExistence type="predicted"/>
<dbReference type="EMBL" id="CP073721">
    <property type="protein sequence ID" value="UWZ39749.1"/>
    <property type="molecule type" value="Genomic_DNA"/>
</dbReference>
<dbReference type="RefSeq" id="WP_260729178.1">
    <property type="nucleotide sequence ID" value="NZ_BAAABS010000020.1"/>
</dbReference>
<accession>A0ABY5ZHL2</accession>
<organism evidence="2 3">
    <name type="scientific">Dactylosporangium roseum</name>
    <dbReference type="NCBI Taxonomy" id="47989"/>
    <lineage>
        <taxon>Bacteria</taxon>
        <taxon>Bacillati</taxon>
        <taxon>Actinomycetota</taxon>
        <taxon>Actinomycetes</taxon>
        <taxon>Micromonosporales</taxon>
        <taxon>Micromonosporaceae</taxon>
        <taxon>Dactylosporangium</taxon>
    </lineage>
</organism>
<feature type="region of interest" description="Disordered" evidence="1">
    <location>
        <begin position="91"/>
        <end position="117"/>
    </location>
</feature>
<keyword evidence="3" id="KW-1185">Reference proteome</keyword>
<dbReference type="Proteomes" id="UP001058271">
    <property type="component" value="Chromosome"/>
</dbReference>
<name>A0ABY5ZHL2_9ACTN</name>
<reference evidence="2" key="1">
    <citation type="submission" date="2021-04" db="EMBL/GenBank/DDBJ databases">
        <title>Biosynthetic gene clusters of Dactylosporangioum roseum.</title>
        <authorList>
            <person name="Hartkoorn R.C."/>
            <person name="Beaudoing E."/>
            <person name="Hot D."/>
            <person name="Moureu S."/>
        </authorList>
    </citation>
    <scope>NUCLEOTIDE SEQUENCE</scope>
    <source>
        <strain evidence="2">NRRL B-16295</strain>
    </source>
</reference>
<evidence type="ECO:0000256" key="1">
    <source>
        <dbReference type="SAM" id="MobiDB-lite"/>
    </source>
</evidence>
<sequence length="135" mass="15551">MALRLADKAQVIHGAASNGLRTRQHRHDRLERSNTVGMLTAIHDGDIRSPFRQLQNGQHRRILTDTAQTDLTRQPTVDGSATSLMLLHRTTRLGQRRNHHRPRRRRRQARTQERNDRIRPALTLKFVLLGAAATY</sequence>